<dbReference type="FunCoup" id="A0A0C2SYY8">
    <property type="interactions" value="297"/>
</dbReference>
<gene>
    <name evidence="3" type="ORF">M378DRAFT_196178</name>
</gene>
<dbReference type="Pfam" id="PF00339">
    <property type="entry name" value="Arrestin_N"/>
    <property type="match status" value="1"/>
</dbReference>
<dbReference type="PANTHER" id="PTHR11188">
    <property type="entry name" value="ARRESTIN DOMAIN CONTAINING PROTEIN"/>
    <property type="match status" value="1"/>
</dbReference>
<dbReference type="Gene3D" id="2.60.40.640">
    <property type="match status" value="1"/>
</dbReference>
<name>A0A0C2SYY8_AMAMK</name>
<reference evidence="3 4" key="1">
    <citation type="submission" date="2014-04" db="EMBL/GenBank/DDBJ databases">
        <title>Evolutionary Origins and Diversification of the Mycorrhizal Mutualists.</title>
        <authorList>
            <consortium name="DOE Joint Genome Institute"/>
            <consortium name="Mycorrhizal Genomics Consortium"/>
            <person name="Kohler A."/>
            <person name="Kuo A."/>
            <person name="Nagy L.G."/>
            <person name="Floudas D."/>
            <person name="Copeland A."/>
            <person name="Barry K.W."/>
            <person name="Cichocki N."/>
            <person name="Veneault-Fourrey C."/>
            <person name="LaButti K."/>
            <person name="Lindquist E.A."/>
            <person name="Lipzen A."/>
            <person name="Lundell T."/>
            <person name="Morin E."/>
            <person name="Murat C."/>
            <person name="Riley R."/>
            <person name="Ohm R."/>
            <person name="Sun H."/>
            <person name="Tunlid A."/>
            <person name="Henrissat B."/>
            <person name="Grigoriev I.V."/>
            <person name="Hibbett D.S."/>
            <person name="Martin F."/>
        </authorList>
    </citation>
    <scope>NUCLEOTIDE SEQUENCE [LARGE SCALE GENOMIC DNA]</scope>
    <source>
        <strain evidence="3 4">Koide BX008</strain>
    </source>
</reference>
<evidence type="ECO:0000313" key="4">
    <source>
        <dbReference type="Proteomes" id="UP000054549"/>
    </source>
</evidence>
<dbReference type="GO" id="GO:0031625">
    <property type="term" value="F:ubiquitin protein ligase binding"/>
    <property type="evidence" value="ECO:0007669"/>
    <property type="project" value="TreeGrafter"/>
</dbReference>
<dbReference type="HOGENOM" id="CLU_007709_0_0_1"/>
<dbReference type="InterPro" id="IPR050357">
    <property type="entry name" value="Arrestin_domain-protein"/>
</dbReference>
<feature type="region of interest" description="Disordered" evidence="1">
    <location>
        <begin position="289"/>
        <end position="325"/>
    </location>
</feature>
<dbReference type="STRING" id="946122.A0A0C2SYY8"/>
<evidence type="ECO:0000256" key="1">
    <source>
        <dbReference type="SAM" id="MobiDB-lite"/>
    </source>
</evidence>
<dbReference type="InParanoid" id="A0A0C2SYY8"/>
<proteinExistence type="predicted"/>
<dbReference type="EMBL" id="KN818227">
    <property type="protein sequence ID" value="KIL68755.1"/>
    <property type="molecule type" value="Genomic_DNA"/>
</dbReference>
<keyword evidence="4" id="KW-1185">Reference proteome</keyword>
<dbReference type="InterPro" id="IPR011021">
    <property type="entry name" value="Arrestin-like_N"/>
</dbReference>
<feature type="compositionally biased region" description="Polar residues" evidence="1">
    <location>
        <begin position="147"/>
        <end position="156"/>
    </location>
</feature>
<dbReference type="GO" id="GO:0005829">
    <property type="term" value="C:cytosol"/>
    <property type="evidence" value="ECO:0007669"/>
    <property type="project" value="TreeGrafter"/>
</dbReference>
<feature type="compositionally biased region" description="Pro residues" evidence="1">
    <location>
        <begin position="162"/>
        <end position="171"/>
    </location>
</feature>
<dbReference type="GO" id="GO:0005886">
    <property type="term" value="C:plasma membrane"/>
    <property type="evidence" value="ECO:0007669"/>
    <property type="project" value="TreeGrafter"/>
</dbReference>
<dbReference type="GO" id="GO:0030674">
    <property type="term" value="F:protein-macromolecule adaptor activity"/>
    <property type="evidence" value="ECO:0007669"/>
    <property type="project" value="TreeGrafter"/>
</dbReference>
<dbReference type="InterPro" id="IPR014752">
    <property type="entry name" value="Arrestin-like_C"/>
</dbReference>
<organism evidence="3 4">
    <name type="scientific">Amanita muscaria (strain Koide BX008)</name>
    <dbReference type="NCBI Taxonomy" id="946122"/>
    <lineage>
        <taxon>Eukaryota</taxon>
        <taxon>Fungi</taxon>
        <taxon>Dikarya</taxon>
        <taxon>Basidiomycota</taxon>
        <taxon>Agaricomycotina</taxon>
        <taxon>Agaricomycetes</taxon>
        <taxon>Agaricomycetidae</taxon>
        <taxon>Agaricales</taxon>
        <taxon>Pluteineae</taxon>
        <taxon>Amanitaceae</taxon>
        <taxon>Amanita</taxon>
    </lineage>
</organism>
<dbReference type="InterPro" id="IPR014756">
    <property type="entry name" value="Ig_E-set"/>
</dbReference>
<feature type="region of interest" description="Disordered" evidence="1">
    <location>
        <begin position="209"/>
        <end position="266"/>
    </location>
</feature>
<dbReference type="SUPFAM" id="SSF81296">
    <property type="entry name" value="E set domains"/>
    <property type="match status" value="1"/>
</dbReference>
<dbReference type="AlphaFoldDB" id="A0A0C2SYY8"/>
<dbReference type="InterPro" id="IPR011022">
    <property type="entry name" value="Arrestin_C-like"/>
</dbReference>
<protein>
    <recommendedName>
        <fullName evidence="2">Arrestin C-terminal-like domain-containing protein</fullName>
    </recommendedName>
</protein>
<feature type="region of interest" description="Disordered" evidence="1">
    <location>
        <begin position="95"/>
        <end position="194"/>
    </location>
</feature>
<dbReference type="PANTHER" id="PTHR11188:SF17">
    <property type="entry name" value="FI21816P1"/>
    <property type="match status" value="1"/>
</dbReference>
<evidence type="ECO:0000313" key="3">
    <source>
        <dbReference type="EMBL" id="KIL68755.1"/>
    </source>
</evidence>
<sequence length="773" mass="86254">MEKQSRNKVSLRLTEPALFLRTHSGRHIVEDSQPTLLRGLLVVDLVKPTRISSIEAELQGKTTTIWPEGFGARRVEVTETHEIFQASVVYFRAGKAPSRRPTSVGPGTQHNSDDDWDEYPHIVSSPSTSRPSTRPSSRQARRRSADGYTNHSTQLYDQYHIPIPPYSPSPGLPGTLSAISSPGSSTAHLPSTTELESLSNRMIYRRSRSTLAESSNPFLQRTCGDMNDQHHDLNQRASSSMRSPFRSVTPTRDRDSLGSHPRPHRSRFSLASMSNALMDAMKLQARGRSLEKGAVNGRDQLSQSRGRTLGNGISDGAPVEPSVGSKDRSALSMISDFLKLDLVLDDHKEYGSNWKEFKKVPWFDYGFLPGTYTYPISIAIPGHCPPTLYCECGQVTWTLKAVVHRPGAFKSKLTATREVTVVACPIDDNTEESENLLVERHWDNQLQYLISVSGTSFCIGGTIPISLTFLPLAKVRIHKIVVSIEGLYGFHSDFNKLDETCQFIERVDYYTKMARLVRSDPITHFVLLSAKGAAKGDDPILPLDSDDVEAFRKSPLYKLVTPDDDPSQMAANLMGPGPWTFRQDLQLPKSCNQMYFSNKNKLSNISITHTLKLVIRVESASDLHLNPKTGKRKMFDIVVQTPVQVLSVSPNNPGLLERDTWRCFIQCRCNPDWRALPGYSEHLSNPQAVMSGCPCEIGRTKWTLFTHPTLERTKSHQSSESSAYSAEASPINLRVMRSLRQDVPTPEEISSQFERLVSGQVAETGETPPAYED</sequence>
<dbReference type="GO" id="GO:0070086">
    <property type="term" value="P:ubiquitin-dependent endocytosis"/>
    <property type="evidence" value="ECO:0007669"/>
    <property type="project" value="TreeGrafter"/>
</dbReference>
<feature type="compositionally biased region" description="Polar residues" evidence="1">
    <location>
        <begin position="235"/>
        <end position="250"/>
    </location>
</feature>
<accession>A0A0C2SYY8</accession>
<dbReference type="OrthoDB" id="2238745at2759"/>
<dbReference type="Proteomes" id="UP000054549">
    <property type="component" value="Unassembled WGS sequence"/>
</dbReference>
<feature type="compositionally biased region" description="Polar residues" evidence="1">
    <location>
        <begin position="177"/>
        <end position="194"/>
    </location>
</feature>
<dbReference type="SMART" id="SM01017">
    <property type="entry name" value="Arrestin_C"/>
    <property type="match status" value="1"/>
</dbReference>
<dbReference type="Pfam" id="PF02752">
    <property type="entry name" value="Arrestin_C"/>
    <property type="match status" value="1"/>
</dbReference>
<evidence type="ECO:0000259" key="2">
    <source>
        <dbReference type="SMART" id="SM01017"/>
    </source>
</evidence>
<feature type="compositionally biased region" description="Polar residues" evidence="1">
    <location>
        <begin position="209"/>
        <end position="219"/>
    </location>
</feature>
<feature type="compositionally biased region" description="Low complexity" evidence="1">
    <location>
        <begin position="124"/>
        <end position="138"/>
    </location>
</feature>
<feature type="domain" description="Arrestin C-terminal-like" evidence="2">
    <location>
        <begin position="442"/>
        <end position="650"/>
    </location>
</feature>